<comment type="caution">
    <text evidence="2">The sequence shown here is derived from an EMBL/GenBank/DDBJ whole genome shotgun (WGS) entry which is preliminary data.</text>
</comment>
<name>A0A4S4B4I8_9RHOO</name>
<dbReference type="Proteomes" id="UP000308430">
    <property type="component" value="Unassembled WGS sequence"/>
</dbReference>
<accession>A0A4S4B4I8</accession>
<keyword evidence="1" id="KW-0812">Transmembrane</keyword>
<organism evidence="2 3">
    <name type="scientific">Pseudothauera nasutitermitis</name>
    <dbReference type="NCBI Taxonomy" id="2565930"/>
    <lineage>
        <taxon>Bacteria</taxon>
        <taxon>Pseudomonadati</taxon>
        <taxon>Pseudomonadota</taxon>
        <taxon>Betaproteobacteria</taxon>
        <taxon>Rhodocyclales</taxon>
        <taxon>Zoogloeaceae</taxon>
        <taxon>Pseudothauera</taxon>
    </lineage>
</organism>
<evidence type="ECO:0000313" key="3">
    <source>
        <dbReference type="Proteomes" id="UP000308430"/>
    </source>
</evidence>
<dbReference type="EMBL" id="SSOC01000003">
    <property type="protein sequence ID" value="THF65844.1"/>
    <property type="molecule type" value="Genomic_DNA"/>
</dbReference>
<keyword evidence="3" id="KW-1185">Reference proteome</keyword>
<gene>
    <name evidence="2" type="ORF">E6C76_09900</name>
</gene>
<feature type="transmembrane region" description="Helical" evidence="1">
    <location>
        <begin position="107"/>
        <end position="129"/>
    </location>
</feature>
<proteinExistence type="predicted"/>
<feature type="transmembrane region" description="Helical" evidence="1">
    <location>
        <begin position="75"/>
        <end position="95"/>
    </location>
</feature>
<reference evidence="2 3" key="1">
    <citation type="submission" date="2019-04" db="EMBL/GenBank/DDBJ databases">
        <title>Azoarcus nasutitermitis sp. nov. isolated from termite nest.</title>
        <authorList>
            <person name="Lin S.-Y."/>
            <person name="Hameed A."/>
            <person name="Hsu Y.-H."/>
            <person name="Young C.-C."/>
        </authorList>
    </citation>
    <scope>NUCLEOTIDE SEQUENCE [LARGE SCALE GENOMIC DNA]</scope>
    <source>
        <strain evidence="2 3">CC-YHH838</strain>
    </source>
</reference>
<dbReference type="InterPro" id="IPR021296">
    <property type="entry name" value="DUF2868"/>
</dbReference>
<feature type="transmembrane region" description="Helical" evidence="1">
    <location>
        <begin position="173"/>
        <end position="198"/>
    </location>
</feature>
<sequence>MPANPTPFEEVWLAETLALSGLARAQGGRDAEAAIAHAQAVPGDARQRLRAWMLRRAQDTGLADALARMQALRRVLLPGVVLLCAITGFGGALAVLGDGSRAVNVVWALGGLLGVHGFSLLLWVAGFWLPAPPSGGLRGRGWQWLMACVAGHDAAELAGAQLALHARHGLTRWALGALVHLAWAALLLGVLAGLLMSFSVRRYGFVWETTVLPGAVMERLVDVLGALPALLGFAVPDASVIGRSGLGMVADEAGRQAWAGWMLGCVLVYGVLPRVLLWLFCVLRLRLGRQRLRLDPLRAEFAGIVARIAPPSERLGVRDAAPAELDFPRRAAAHAHGRGAPLLLGVELAEQRLPRLPAASPARAWGVIDGREARRQALAELEALAPVRLLVVCSAALSPDRGSLGLVAELSRLAGEVRVLLDAAGEHAERAAHWRTGLCEAGFEAGQIFAGADAALGWLEHGDV</sequence>
<evidence type="ECO:0000256" key="1">
    <source>
        <dbReference type="SAM" id="Phobius"/>
    </source>
</evidence>
<dbReference type="RefSeq" id="WP_136348050.1">
    <property type="nucleotide sequence ID" value="NZ_SSOC01000003.1"/>
</dbReference>
<dbReference type="OrthoDB" id="6210861at2"/>
<dbReference type="AlphaFoldDB" id="A0A4S4B4I8"/>
<protein>
    <submittedName>
        <fullName evidence="2">DUF2868 domain-containing protein</fullName>
    </submittedName>
</protein>
<dbReference type="Pfam" id="PF11067">
    <property type="entry name" value="DUF2868"/>
    <property type="match status" value="1"/>
</dbReference>
<keyword evidence="1" id="KW-0472">Membrane</keyword>
<evidence type="ECO:0000313" key="2">
    <source>
        <dbReference type="EMBL" id="THF65844.1"/>
    </source>
</evidence>
<keyword evidence="1" id="KW-1133">Transmembrane helix</keyword>
<feature type="transmembrane region" description="Helical" evidence="1">
    <location>
        <begin position="258"/>
        <end position="283"/>
    </location>
</feature>